<dbReference type="Gene3D" id="3.30.750.24">
    <property type="entry name" value="STAS domain"/>
    <property type="match status" value="1"/>
</dbReference>
<dbReference type="InterPro" id="IPR051932">
    <property type="entry name" value="Bact_StressResp_Reg"/>
</dbReference>
<sequence>MTGSDTAVRERVTEVLRANADDIADRWVRLQREQTVLGSGLTEGELHEEADALVGALVGALDGPGHAHGLVHTHEDLNRSVTDLSLRRARSGASPTVASLAVQALKQALLEAVRRVTRESDEMLAAALLINQLLDSAGALSFEVYVDGREEIIRRQSRQLLEMSTPVVRLWRQVLAVPLIGTLDTARTQIVMENLLQAIQDDQALVAIIDITGVPTVDTAVAQHLMQTVKAVRLMGADCVISGIRPPIAQTIAQLGIDLSTILTRATLADALAAAIKLADTPGPDGTDGR</sequence>
<dbReference type="SUPFAM" id="SSF52091">
    <property type="entry name" value="SpoIIaa-like"/>
    <property type="match status" value="1"/>
</dbReference>
<dbReference type="RefSeq" id="WP_144322231.1">
    <property type="nucleotide sequence ID" value="NZ_CP040916.1"/>
</dbReference>
<evidence type="ECO:0000256" key="1">
    <source>
        <dbReference type="ARBA" id="ARBA00022553"/>
    </source>
</evidence>
<dbReference type="InterPro" id="IPR036513">
    <property type="entry name" value="STAS_dom_sf"/>
</dbReference>
<dbReference type="Pfam" id="PF01740">
    <property type="entry name" value="STAS"/>
    <property type="match status" value="1"/>
</dbReference>
<gene>
    <name evidence="3" type="ORF">FH965_34480</name>
</gene>
<dbReference type="Pfam" id="PF14361">
    <property type="entry name" value="RsbRD_N"/>
    <property type="match status" value="1"/>
</dbReference>
<feature type="domain" description="STAS" evidence="2">
    <location>
        <begin position="164"/>
        <end position="275"/>
    </location>
</feature>
<dbReference type="InterPro" id="IPR002645">
    <property type="entry name" value="STAS_dom"/>
</dbReference>
<name>A0A516RHA0_STRST</name>
<dbReference type="CDD" id="cd07041">
    <property type="entry name" value="STAS_RsbR_RsbS_like"/>
    <property type="match status" value="1"/>
</dbReference>
<evidence type="ECO:0000259" key="2">
    <source>
        <dbReference type="PROSITE" id="PS50801"/>
    </source>
</evidence>
<dbReference type="InterPro" id="IPR025751">
    <property type="entry name" value="RsbRD_N_dom"/>
</dbReference>
<organism evidence="3 4">
    <name type="scientific">Streptomyces spectabilis</name>
    <dbReference type="NCBI Taxonomy" id="68270"/>
    <lineage>
        <taxon>Bacteria</taxon>
        <taxon>Bacillati</taxon>
        <taxon>Actinomycetota</taxon>
        <taxon>Actinomycetes</taxon>
        <taxon>Kitasatosporales</taxon>
        <taxon>Streptomycetaceae</taxon>
        <taxon>Streptomyces</taxon>
    </lineage>
</organism>
<accession>A0A516RHA0</accession>
<dbReference type="AlphaFoldDB" id="A0A516RHA0"/>
<keyword evidence="1" id="KW-0597">Phosphoprotein</keyword>
<dbReference type="PANTHER" id="PTHR33745:SF3">
    <property type="entry name" value="RSBT CO-ANTAGONIST PROTEIN RSBRC"/>
    <property type="match status" value="1"/>
</dbReference>
<dbReference type="PANTHER" id="PTHR33745">
    <property type="entry name" value="RSBT ANTAGONIST PROTEIN RSBS-RELATED"/>
    <property type="match status" value="1"/>
</dbReference>
<dbReference type="PROSITE" id="PS50801">
    <property type="entry name" value="STAS"/>
    <property type="match status" value="1"/>
</dbReference>
<proteinExistence type="predicted"/>
<protein>
    <submittedName>
        <fullName evidence="3">STAS domain-containing protein</fullName>
    </submittedName>
</protein>
<evidence type="ECO:0000313" key="3">
    <source>
        <dbReference type="EMBL" id="QDQ15027.1"/>
    </source>
</evidence>
<reference evidence="3 4" key="1">
    <citation type="journal article" date="2019" name="J. Ind. Microbiol. Biotechnol.">
        <title>The complete genomic sequence of Streptomyces spectabilis NRRL-2792 and identification of secondary metabolite biosynthetic gene clusters.</title>
        <authorList>
            <person name="Sinha A."/>
            <person name="Phillips-Salemka S."/>
            <person name="Niraula T.A."/>
            <person name="Short K.A."/>
            <person name="Niraula N.P."/>
        </authorList>
    </citation>
    <scope>NUCLEOTIDE SEQUENCE [LARGE SCALE GENOMIC DNA]</scope>
    <source>
        <strain evidence="3 4">NRRL 2792</strain>
    </source>
</reference>
<dbReference type="EMBL" id="CP040916">
    <property type="protein sequence ID" value="QDQ15027.1"/>
    <property type="molecule type" value="Genomic_DNA"/>
</dbReference>
<evidence type="ECO:0000313" key="4">
    <source>
        <dbReference type="Proteomes" id="UP000316806"/>
    </source>
</evidence>
<dbReference type="Proteomes" id="UP000316806">
    <property type="component" value="Chromosome"/>
</dbReference>